<feature type="domain" description="FHA" evidence="12">
    <location>
        <begin position="91"/>
        <end position="145"/>
    </location>
</feature>
<dbReference type="SMART" id="SM00220">
    <property type="entry name" value="S_TKc"/>
    <property type="match status" value="1"/>
</dbReference>
<dbReference type="GeneID" id="27679498"/>
<dbReference type="InterPro" id="IPR008271">
    <property type="entry name" value="Ser/Thr_kinase_AS"/>
</dbReference>
<dbReference type="InterPro" id="IPR000719">
    <property type="entry name" value="Prot_kinase_dom"/>
</dbReference>
<dbReference type="SUPFAM" id="SSF56112">
    <property type="entry name" value="Protein kinase-like (PK-like)"/>
    <property type="match status" value="1"/>
</dbReference>
<dbReference type="AlphaFoldDB" id="A0A0A2II41"/>
<dbReference type="PROSITE" id="PS50011">
    <property type="entry name" value="PROTEIN_KINASE_DOM"/>
    <property type="match status" value="1"/>
</dbReference>
<feature type="compositionally biased region" description="Polar residues" evidence="11">
    <location>
        <begin position="771"/>
        <end position="792"/>
    </location>
</feature>
<dbReference type="SMART" id="SM00240">
    <property type="entry name" value="FHA"/>
    <property type="match status" value="1"/>
</dbReference>
<dbReference type="CDD" id="cd05117">
    <property type="entry name" value="STKc_CAMK"/>
    <property type="match status" value="1"/>
</dbReference>
<dbReference type="InterPro" id="IPR017441">
    <property type="entry name" value="Protein_kinase_ATP_BS"/>
</dbReference>
<dbReference type="PhylomeDB" id="A0A0A2II41"/>
<evidence type="ECO:0008006" key="16">
    <source>
        <dbReference type="Google" id="ProtNLM"/>
    </source>
</evidence>
<keyword evidence="5" id="KW-0418">Kinase</keyword>
<dbReference type="InterPro" id="IPR011009">
    <property type="entry name" value="Kinase-like_dom_sf"/>
</dbReference>
<keyword evidence="2" id="KW-0723">Serine/threonine-protein kinase</keyword>
<evidence type="ECO:0000256" key="4">
    <source>
        <dbReference type="ARBA" id="ARBA00022741"/>
    </source>
</evidence>
<dbReference type="SUPFAM" id="SSF49879">
    <property type="entry name" value="SMAD/FHA domain"/>
    <property type="match status" value="1"/>
</dbReference>
<evidence type="ECO:0000256" key="6">
    <source>
        <dbReference type="ARBA" id="ARBA00022840"/>
    </source>
</evidence>
<dbReference type="PROSITE" id="PS00107">
    <property type="entry name" value="PROTEIN_KINASE_ATP"/>
    <property type="match status" value="1"/>
</dbReference>
<gene>
    <name evidence="14" type="ORF">PEX2_068070</name>
</gene>
<protein>
    <recommendedName>
        <fullName evidence="16">Calcium/calmodulin-dependent/calcium-dependent protein kinase</fullName>
    </recommendedName>
</protein>
<sequence length="1035" mass="114766">MEATQESTQPCADPRRMGMNNSGIQDQDLADIICILHPNSHAAHDAVGATGGMCAQHILQRDILEHESSHTATLDLALRLSSKVHNLGVGFCFGRNRSRCDILLSVDDDAKRVSNTHFRIYLTEDGILMLQDTSTNGTIVDNCRLRKSQKDGNSRMLTNGSVIQVITGSQTSDEVRFVVRIPSREGFAVQYHQNLFSYFKRVHAHTPAHKERQGPSALAWSSANAYGMHWTGGTEYNVTGQIGKGAFATVYKIATKQHGAIYAAKELDKRRFMKNGILDQKVDNEMKIMRDLTHPNIVQYIDHHEHDRWIYIIMEYVPGGELSTYLQTQGRIAEEMVRTIARQVLRALHYLHKRRITHRDIKPDNILIASLDPLRIKLSDFGLSKVVEQETFLKTFCGTLLYCAPEVYPDYDQYRRGELRKRRRVGDPPPKTSPYSQSVDMWSLGAVLFHILSGVPPYSGRAEDRGVQMLRTIMTCDADFDALRQAGVSESGIDFVTQLLNRDPFSRPTEKECFQHPWIAEVPDVDEYEDDDDLLYDHQDGLSIIGEDAEDELDASQLSIAEGPGYAHEVDGEEGRSSEGISKRPRTEYIPTDVRYPSLPNIESFQDGQAVVDNHAKRLFGEVSASALRSSHALGNLDSYDANNFHVDFLSSGESMMSDDPNDSIISLPAVPFGGTAPSLMGAEKLVGQLNMNSLNPTPQVKGGPVNRSSLRQTTPGHIKSTIPASTLNRNSVPPTSSPEEQPASSPQEPTPKAKFTRRIDLALAIPDTASEASSDNSAQNSRRNTAPNDPSRPSKSEYDPEFATTLDAQTGQAILDRARDEESDSSEPIVHRPKSPPIPSALSDSEFAKPPKRYGKLKSLPGSIFDLTIYLEDRLTSWGRGPLATVKHADPMDTRIPAYALEVTFWTPGIEASIAAGESWLDIPGVMAILSTKARSGIWVNDTLLRRGSMTEDGPEALQFGKLYTGDIITVYQNKDKTKFLKLQCDFTHGESAQPRPGHEAGFMVRQALMAKAGGAANRMPIRPQCKDRDQIEI</sequence>
<accession>A0A0A2II41</accession>
<evidence type="ECO:0000256" key="10">
    <source>
        <dbReference type="PROSITE-ProRule" id="PRU10141"/>
    </source>
</evidence>
<dbReference type="RefSeq" id="XP_016599791.1">
    <property type="nucleotide sequence ID" value="XM_016744078.1"/>
</dbReference>
<keyword evidence="15" id="KW-1185">Reference proteome</keyword>
<feature type="cross-link" description="Glycyl lysine isopeptide (Lys-Gly) (interchain with G-Cter in SUMO2)" evidence="9">
    <location>
        <position position="362"/>
    </location>
</feature>
<dbReference type="Gene3D" id="1.10.510.10">
    <property type="entry name" value="Transferase(Phosphotransferase) domain 1"/>
    <property type="match status" value="1"/>
</dbReference>
<feature type="compositionally biased region" description="Basic and acidic residues" evidence="11">
    <location>
        <begin position="568"/>
        <end position="587"/>
    </location>
</feature>
<proteinExistence type="inferred from homology"/>
<feature type="region of interest" description="Disordered" evidence="11">
    <location>
        <begin position="1"/>
        <end position="20"/>
    </location>
</feature>
<dbReference type="PROSITE" id="PS50006">
    <property type="entry name" value="FHA_DOMAIN"/>
    <property type="match status" value="1"/>
</dbReference>
<evidence type="ECO:0000256" key="8">
    <source>
        <dbReference type="PIRSR" id="PIRSR630616-2"/>
    </source>
</evidence>
<feature type="binding site" evidence="8">
    <location>
        <position position="380"/>
    </location>
    <ligand>
        <name>ATP</name>
        <dbReference type="ChEBI" id="CHEBI:30616"/>
    </ligand>
</feature>
<dbReference type="HOGENOM" id="CLU_003637_1_0_1"/>
<feature type="compositionally biased region" description="Low complexity" evidence="11">
    <location>
        <begin position="734"/>
        <end position="748"/>
    </location>
</feature>
<dbReference type="Pfam" id="PF00069">
    <property type="entry name" value="Pkinase"/>
    <property type="match status" value="1"/>
</dbReference>
<comment type="similarity">
    <text evidence="1">Belongs to the protein kinase superfamily. CAMK Ser/Thr protein kinase family. CHEK2 subfamily.</text>
</comment>
<dbReference type="Gene3D" id="2.60.200.20">
    <property type="match status" value="1"/>
</dbReference>
<feature type="domain" description="Protein kinase" evidence="13">
    <location>
        <begin position="236"/>
        <end position="519"/>
    </location>
</feature>
<dbReference type="OrthoDB" id="504170at2759"/>
<dbReference type="EMBL" id="JQFZ01000121">
    <property type="protein sequence ID" value="KGO58297.1"/>
    <property type="molecule type" value="Genomic_DNA"/>
</dbReference>
<feature type="region of interest" description="Disordered" evidence="11">
    <location>
        <begin position="564"/>
        <end position="588"/>
    </location>
</feature>
<dbReference type="Proteomes" id="UP000030143">
    <property type="component" value="Unassembled WGS sequence"/>
</dbReference>
<feature type="active site" description="Proton acceptor" evidence="7">
    <location>
        <position position="360"/>
    </location>
</feature>
<dbReference type="PANTHER" id="PTHR24350">
    <property type="entry name" value="SERINE/THREONINE-PROTEIN KINASE IAL-RELATED"/>
    <property type="match status" value="1"/>
</dbReference>
<feature type="compositionally biased region" description="Polar residues" evidence="11">
    <location>
        <begin position="1"/>
        <end position="10"/>
    </location>
</feature>
<reference evidence="14 15" key="1">
    <citation type="journal article" date="2015" name="Mol. Plant Microbe Interact.">
        <title>Genome, transcriptome, and functional analyses of Penicillium expansum provide new insights into secondary metabolism and pathogenicity.</title>
        <authorList>
            <person name="Ballester A.R."/>
            <person name="Marcet-Houben M."/>
            <person name="Levin E."/>
            <person name="Sela N."/>
            <person name="Selma-Lazaro C."/>
            <person name="Carmona L."/>
            <person name="Wisniewski M."/>
            <person name="Droby S."/>
            <person name="Gonzalez-Candelas L."/>
            <person name="Gabaldon T."/>
        </authorList>
    </citation>
    <scope>NUCLEOTIDE SEQUENCE [LARGE SCALE GENOMIC DNA]</scope>
    <source>
        <strain evidence="14 15">MD-8</strain>
    </source>
</reference>
<dbReference type="InterPro" id="IPR008984">
    <property type="entry name" value="SMAD_FHA_dom_sf"/>
</dbReference>
<evidence type="ECO:0000256" key="2">
    <source>
        <dbReference type="ARBA" id="ARBA00022527"/>
    </source>
</evidence>
<dbReference type="STRING" id="27334.A0A0A2II41"/>
<name>A0A0A2II41_PENEN</name>
<dbReference type="Gene3D" id="3.30.200.20">
    <property type="entry name" value="Phosphorylase Kinase, domain 1"/>
    <property type="match status" value="1"/>
</dbReference>
<feature type="binding site" evidence="8 10">
    <location>
        <position position="265"/>
    </location>
    <ligand>
        <name>ATP</name>
        <dbReference type="ChEBI" id="CHEBI:30616"/>
    </ligand>
</feature>
<feature type="compositionally biased region" description="Polar residues" evidence="11">
    <location>
        <begin position="723"/>
        <end position="733"/>
    </location>
</feature>
<organism evidence="14 15">
    <name type="scientific">Penicillium expansum</name>
    <name type="common">Blue mold rot fungus</name>
    <dbReference type="NCBI Taxonomy" id="27334"/>
    <lineage>
        <taxon>Eukaryota</taxon>
        <taxon>Fungi</taxon>
        <taxon>Dikarya</taxon>
        <taxon>Ascomycota</taxon>
        <taxon>Pezizomycotina</taxon>
        <taxon>Eurotiomycetes</taxon>
        <taxon>Eurotiomycetidae</taxon>
        <taxon>Eurotiales</taxon>
        <taxon>Aspergillaceae</taxon>
        <taxon>Penicillium</taxon>
    </lineage>
</organism>
<evidence type="ECO:0000256" key="3">
    <source>
        <dbReference type="ARBA" id="ARBA00022679"/>
    </source>
</evidence>
<evidence type="ECO:0000313" key="15">
    <source>
        <dbReference type="Proteomes" id="UP000030143"/>
    </source>
</evidence>
<evidence type="ECO:0000313" key="14">
    <source>
        <dbReference type="EMBL" id="KGO58297.1"/>
    </source>
</evidence>
<evidence type="ECO:0000256" key="1">
    <source>
        <dbReference type="ARBA" id="ARBA00005575"/>
    </source>
</evidence>
<dbReference type="FunFam" id="3.30.200.20:FF:000470">
    <property type="entry name" value="Serine/threonine-protein kinase RAD53"/>
    <property type="match status" value="1"/>
</dbReference>
<dbReference type="InterPro" id="IPR000253">
    <property type="entry name" value="FHA_dom"/>
</dbReference>
<evidence type="ECO:0000259" key="13">
    <source>
        <dbReference type="PROSITE" id="PS50011"/>
    </source>
</evidence>
<dbReference type="InterPro" id="IPR030616">
    <property type="entry name" value="Aur-like"/>
</dbReference>
<dbReference type="PROSITE" id="PS00108">
    <property type="entry name" value="PROTEIN_KINASE_ST"/>
    <property type="match status" value="1"/>
</dbReference>
<feature type="compositionally biased region" description="Polar residues" evidence="11">
    <location>
        <begin position="707"/>
        <end position="716"/>
    </location>
</feature>
<keyword evidence="6 8" id="KW-0067">ATP-binding</keyword>
<dbReference type="GO" id="GO:0005524">
    <property type="term" value="F:ATP binding"/>
    <property type="evidence" value="ECO:0007669"/>
    <property type="project" value="UniProtKB-UniRule"/>
</dbReference>
<evidence type="ECO:0000256" key="9">
    <source>
        <dbReference type="PIRSR" id="PIRSR630616-3"/>
    </source>
</evidence>
<dbReference type="FunFam" id="1.10.510.10:FF:000861">
    <property type="entry name" value="Serine/threonine-protein kinase RAD53"/>
    <property type="match status" value="1"/>
</dbReference>
<dbReference type="VEuPathDB" id="FungiDB:PEXP_022530"/>
<dbReference type="Pfam" id="PF00498">
    <property type="entry name" value="FHA"/>
    <property type="match status" value="1"/>
</dbReference>
<dbReference type="GO" id="GO:0004674">
    <property type="term" value="F:protein serine/threonine kinase activity"/>
    <property type="evidence" value="ECO:0007669"/>
    <property type="project" value="UniProtKB-KW"/>
</dbReference>
<evidence type="ECO:0000256" key="5">
    <source>
        <dbReference type="ARBA" id="ARBA00022777"/>
    </source>
</evidence>
<feature type="region of interest" description="Disordered" evidence="11">
    <location>
        <begin position="692"/>
        <end position="850"/>
    </location>
</feature>
<comment type="caution">
    <text evidence="14">The sequence shown here is derived from an EMBL/GenBank/DDBJ whole genome shotgun (WGS) entry which is preliminary data.</text>
</comment>
<keyword evidence="3" id="KW-0808">Transferase</keyword>
<evidence type="ECO:0000259" key="12">
    <source>
        <dbReference type="PROSITE" id="PS50006"/>
    </source>
</evidence>
<evidence type="ECO:0000256" key="11">
    <source>
        <dbReference type="SAM" id="MobiDB-lite"/>
    </source>
</evidence>
<evidence type="ECO:0000256" key="7">
    <source>
        <dbReference type="PIRSR" id="PIRSR630616-1"/>
    </source>
</evidence>
<dbReference type="FunFam" id="2.60.200.20:FF:000065">
    <property type="entry name" value="Serine/threonine-protein kinase RAD53"/>
    <property type="match status" value="1"/>
</dbReference>
<keyword evidence="4 8" id="KW-0547">Nucleotide-binding</keyword>